<gene>
    <name evidence="2" type="ORF">HHK36_007237</name>
</gene>
<feature type="transmembrane region" description="Helical" evidence="1">
    <location>
        <begin position="151"/>
        <end position="172"/>
    </location>
</feature>
<dbReference type="EMBL" id="JABCRI010000004">
    <property type="protein sequence ID" value="KAF8408096.1"/>
    <property type="molecule type" value="Genomic_DNA"/>
</dbReference>
<sequence length="193" mass="21582">MPSTISTSIVQSSILSFSDFPRLSAAKTLAKRTHPFLLKRSTSLSQGFSLRQSNQVFLFQNERRNPILERGLCSICFYNAKEESENNLEGKETKLDWPILKRWDVPWKWQTVALTMIACGLSFVLTGLVEAAVVPFLGLQIGALSLDEKAEILFIDQTIATAVVLGVVYGLTNTFQPLPDDLFRYGIDHAEVL</sequence>
<organism evidence="2 3">
    <name type="scientific">Tetracentron sinense</name>
    <name type="common">Spur-leaf</name>
    <dbReference type="NCBI Taxonomy" id="13715"/>
    <lineage>
        <taxon>Eukaryota</taxon>
        <taxon>Viridiplantae</taxon>
        <taxon>Streptophyta</taxon>
        <taxon>Embryophyta</taxon>
        <taxon>Tracheophyta</taxon>
        <taxon>Spermatophyta</taxon>
        <taxon>Magnoliopsida</taxon>
        <taxon>Trochodendrales</taxon>
        <taxon>Trochodendraceae</taxon>
        <taxon>Tetracentron</taxon>
    </lineage>
</organism>
<keyword evidence="1" id="KW-1133">Transmembrane helix</keyword>
<evidence type="ECO:0000313" key="3">
    <source>
        <dbReference type="Proteomes" id="UP000655225"/>
    </source>
</evidence>
<keyword evidence="1" id="KW-0812">Transmembrane</keyword>
<proteinExistence type="predicted"/>
<keyword evidence="3" id="KW-1185">Reference proteome</keyword>
<dbReference type="OrthoDB" id="548974at2759"/>
<dbReference type="Proteomes" id="UP000655225">
    <property type="component" value="Unassembled WGS sequence"/>
</dbReference>
<dbReference type="OMA" id="NDVSGIC"/>
<dbReference type="PANTHER" id="PTHR43592:SF15">
    <property type="entry name" value="CAAX AMINO TERMINAL PROTEASE FAMILY PROTEIN"/>
    <property type="match status" value="1"/>
</dbReference>
<dbReference type="PANTHER" id="PTHR43592">
    <property type="entry name" value="CAAX AMINO TERMINAL PROTEASE"/>
    <property type="match status" value="1"/>
</dbReference>
<name>A0A834ZRB6_TETSI</name>
<evidence type="ECO:0000256" key="1">
    <source>
        <dbReference type="SAM" id="Phobius"/>
    </source>
</evidence>
<reference evidence="2 3" key="1">
    <citation type="submission" date="2020-04" db="EMBL/GenBank/DDBJ databases">
        <title>Plant Genome Project.</title>
        <authorList>
            <person name="Zhang R.-G."/>
        </authorList>
    </citation>
    <scope>NUCLEOTIDE SEQUENCE [LARGE SCALE GENOMIC DNA]</scope>
    <source>
        <strain evidence="2">YNK0</strain>
        <tissue evidence="2">Leaf</tissue>
    </source>
</reference>
<keyword evidence="1" id="KW-0472">Membrane</keyword>
<comment type="caution">
    <text evidence="2">The sequence shown here is derived from an EMBL/GenBank/DDBJ whole genome shotgun (WGS) entry which is preliminary data.</text>
</comment>
<protein>
    <submittedName>
        <fullName evidence="2">Uncharacterized protein</fullName>
    </submittedName>
</protein>
<accession>A0A834ZRB6</accession>
<evidence type="ECO:0000313" key="2">
    <source>
        <dbReference type="EMBL" id="KAF8408096.1"/>
    </source>
</evidence>
<feature type="transmembrane region" description="Helical" evidence="1">
    <location>
        <begin position="112"/>
        <end position="139"/>
    </location>
</feature>
<dbReference type="AlphaFoldDB" id="A0A834ZRB6"/>